<dbReference type="Proteomes" id="UP000680750">
    <property type="component" value="Chromosome"/>
</dbReference>
<evidence type="ECO:0000313" key="3">
    <source>
        <dbReference type="Proteomes" id="UP000680750"/>
    </source>
</evidence>
<accession>A0A810L593</accession>
<dbReference type="InterPro" id="IPR041657">
    <property type="entry name" value="HTH_17"/>
</dbReference>
<dbReference type="Pfam" id="PF12728">
    <property type="entry name" value="HTH_17"/>
    <property type="match status" value="1"/>
</dbReference>
<proteinExistence type="predicted"/>
<reference evidence="2" key="1">
    <citation type="submission" date="2020-08" db="EMBL/GenBank/DDBJ databases">
        <title>Whole genome shotgun sequence of Actinocatenispora sera NBRC 101916.</title>
        <authorList>
            <person name="Komaki H."/>
            <person name="Tamura T."/>
        </authorList>
    </citation>
    <scope>NUCLEOTIDE SEQUENCE</scope>
    <source>
        <strain evidence="2">NBRC 101916</strain>
    </source>
</reference>
<dbReference type="InterPro" id="IPR009061">
    <property type="entry name" value="DNA-bd_dom_put_sf"/>
</dbReference>
<dbReference type="AlphaFoldDB" id="A0A810L593"/>
<protein>
    <recommendedName>
        <fullName evidence="1">Helix-turn-helix domain-containing protein</fullName>
    </recommendedName>
</protein>
<dbReference type="EMBL" id="AP023354">
    <property type="protein sequence ID" value="BCJ30523.1"/>
    <property type="molecule type" value="Genomic_DNA"/>
</dbReference>
<sequence length="79" mass="8823">MTTATTEPLSSATEIALLTTEEVARMLRVDSSTLRRWRTASPVQGPPFIPMSDRVVMYHADDVMTWLRSRRISTGEVAA</sequence>
<name>A0A810L593_9ACTN</name>
<dbReference type="SUPFAM" id="SSF46955">
    <property type="entry name" value="Putative DNA-binding domain"/>
    <property type="match status" value="1"/>
</dbReference>
<gene>
    <name evidence="2" type="ORF">Asera_46310</name>
</gene>
<keyword evidence="3" id="KW-1185">Reference proteome</keyword>
<evidence type="ECO:0000259" key="1">
    <source>
        <dbReference type="Pfam" id="PF12728"/>
    </source>
</evidence>
<dbReference type="KEGG" id="aser:Asera_46310"/>
<feature type="domain" description="Helix-turn-helix" evidence="1">
    <location>
        <begin position="17"/>
        <end position="71"/>
    </location>
</feature>
<dbReference type="RefSeq" id="WP_244843995.1">
    <property type="nucleotide sequence ID" value="NZ_AP023354.1"/>
</dbReference>
<organism evidence="2 3">
    <name type="scientific">Actinocatenispora sera</name>
    <dbReference type="NCBI Taxonomy" id="390989"/>
    <lineage>
        <taxon>Bacteria</taxon>
        <taxon>Bacillati</taxon>
        <taxon>Actinomycetota</taxon>
        <taxon>Actinomycetes</taxon>
        <taxon>Micromonosporales</taxon>
        <taxon>Micromonosporaceae</taxon>
        <taxon>Actinocatenispora</taxon>
    </lineage>
</organism>
<evidence type="ECO:0000313" key="2">
    <source>
        <dbReference type="EMBL" id="BCJ30523.1"/>
    </source>
</evidence>